<organism evidence="8 9">
    <name type="scientific">Natronobacterium lacisalsi AJ5</name>
    <dbReference type="NCBI Taxonomy" id="358396"/>
    <lineage>
        <taxon>Archaea</taxon>
        <taxon>Methanobacteriati</taxon>
        <taxon>Methanobacteriota</taxon>
        <taxon>Stenosarchaea group</taxon>
        <taxon>Halobacteria</taxon>
        <taxon>Halobacteriales</taxon>
        <taxon>Natrialbaceae</taxon>
        <taxon>Natronobacterium</taxon>
    </lineage>
</organism>
<dbReference type="Pfam" id="PF24827">
    <property type="entry name" value="AstE_AspA_cat"/>
    <property type="match status" value="1"/>
</dbReference>
<reference evidence="8 9" key="2">
    <citation type="journal article" date="2014" name="PLoS Genet.">
        <title>Phylogenetically driven sequencing of extremely halophilic archaea reveals strategies for static and dynamic osmo-response.</title>
        <authorList>
            <person name="Becker E.A."/>
            <person name="Seitzer P.M."/>
            <person name="Tritt A."/>
            <person name="Larsen D."/>
            <person name="Krusor M."/>
            <person name="Yao A.I."/>
            <person name="Wu D."/>
            <person name="Madern D."/>
            <person name="Eisen J.A."/>
            <person name="Darling A.E."/>
            <person name="Facciotti M.T."/>
        </authorList>
    </citation>
    <scope>NUCLEOTIDE SEQUENCE [LARGE SCALE GENOMIC DNA]</scope>
    <source>
        <strain evidence="8 9">AJ5</strain>
    </source>
</reference>
<dbReference type="PIRSF" id="PIRSF039012">
    <property type="entry name" value="ASP"/>
    <property type="match status" value="1"/>
</dbReference>
<accession>M0LVK3</accession>
<dbReference type="EMBL" id="AOLZ01000022">
    <property type="protein sequence ID" value="EMA36120.1"/>
    <property type="molecule type" value="Genomic_DNA"/>
</dbReference>
<keyword evidence="2" id="KW-0479">Metal-binding</keyword>
<evidence type="ECO:0000313" key="7">
    <source>
        <dbReference type="EMBL" id="APW99709.1"/>
    </source>
</evidence>
<evidence type="ECO:0000313" key="8">
    <source>
        <dbReference type="EMBL" id="EMA36120.1"/>
    </source>
</evidence>
<dbReference type="InterPro" id="IPR043795">
    <property type="entry name" value="N-alpha-Ac-DABA-like"/>
</dbReference>
<comment type="cofactor">
    <cofactor evidence="1">
        <name>Zn(2+)</name>
        <dbReference type="ChEBI" id="CHEBI:29105"/>
    </cofactor>
</comment>
<dbReference type="Proteomes" id="UP000011555">
    <property type="component" value="Unassembled WGS sequence"/>
</dbReference>
<dbReference type="InterPro" id="IPR053138">
    <property type="entry name" value="N-alpha-Ac-DABA_deacetylase"/>
</dbReference>
<dbReference type="RefSeq" id="WP_007140675.1">
    <property type="nucleotide sequence ID" value="NZ_AOLZ01000022.1"/>
</dbReference>
<dbReference type="GO" id="GO:0046872">
    <property type="term" value="F:metal ion binding"/>
    <property type="evidence" value="ECO:0007669"/>
    <property type="project" value="UniProtKB-KW"/>
</dbReference>
<reference evidence="7 10" key="1">
    <citation type="journal article" date="2011" name="J. Bacteriol.">
        <title>Genome sequence of Halobiforma lacisalsi AJ5, an extremely halophilic archaeon which harbors a bop gene.</title>
        <authorList>
            <person name="Jiang X."/>
            <person name="Wang S."/>
            <person name="Cheng H."/>
            <person name="Huo Y."/>
            <person name="Zhang X."/>
            <person name="Zhu X."/>
            <person name="Han X."/>
            <person name="Ni P."/>
            <person name="Wu M."/>
        </authorList>
    </citation>
    <scope>NUCLEOTIDE SEQUENCE [LARGE SCALE GENOMIC DNA]</scope>
    <source>
        <strain evidence="7 10">AJ5</strain>
    </source>
</reference>
<dbReference type="InterPro" id="IPR055438">
    <property type="entry name" value="AstE_AspA_cat"/>
</dbReference>
<feature type="region of interest" description="Disordered" evidence="5">
    <location>
        <begin position="1"/>
        <end position="40"/>
    </location>
</feature>
<dbReference type="EMBL" id="CP019285">
    <property type="protein sequence ID" value="APW99709.1"/>
    <property type="molecule type" value="Genomic_DNA"/>
</dbReference>
<dbReference type="PANTHER" id="PTHR37326">
    <property type="entry name" value="BLL3975 PROTEIN"/>
    <property type="match status" value="1"/>
</dbReference>
<gene>
    <name evidence="8" type="ORF">C445_04663</name>
    <name evidence="7" type="ORF">CHINAEXTREME_18885</name>
</gene>
<evidence type="ECO:0000256" key="3">
    <source>
        <dbReference type="ARBA" id="ARBA00022801"/>
    </source>
</evidence>
<dbReference type="PATRIC" id="fig|358396.7.peg.954"/>
<sequence>MSDDVPRDDLEPPDGVTVTPPDLDANGDDPEPFTYNGGRVDPGESANIRYGISETYLGDPVRIPVTIVNGEQPGPTVFLSAAAHGDELNGIEVVREVAHDWNHADLHGTLVCLPVMNVPGFLAQERYLPIYDRDLNRSFPGREGSTSARRMAHRIFTNFIEPCDLGLDFHTSTRGRTNMLHVRANMDDPTVARVANAFSSNVIIAGEGPSGTLRREATDAGVPTITIEMGEAHRFQRRLIDRALTGVASVLAEFGCHRDSAVHWPGWRTVIDDDDEKTWIRADAGGIVDMKRGRGELVREDEVICSITNPFKEEDDIETVEAPFTGLIVGVLENPVVYPGNPLCHLVGLSQDTLTALERERGEGRARSRSRLRD</sequence>
<evidence type="ECO:0000256" key="5">
    <source>
        <dbReference type="SAM" id="MobiDB-lite"/>
    </source>
</evidence>
<proteinExistence type="predicted"/>
<dbReference type="eggNOG" id="arCOG02890">
    <property type="taxonomic scope" value="Archaea"/>
</dbReference>
<dbReference type="SUPFAM" id="SSF53187">
    <property type="entry name" value="Zn-dependent exopeptidases"/>
    <property type="match status" value="1"/>
</dbReference>
<dbReference type="GeneID" id="30923235"/>
<keyword evidence="3" id="KW-0378">Hydrolase</keyword>
<reference evidence="7" key="3">
    <citation type="submission" date="2017-01" db="EMBL/GenBank/DDBJ databases">
        <authorList>
            <person name="Mah S.A."/>
            <person name="Swanson W.J."/>
            <person name="Moy G.W."/>
            <person name="Vacquier V.D."/>
        </authorList>
    </citation>
    <scope>NUCLEOTIDE SEQUENCE</scope>
    <source>
        <strain evidence="7">AJ5</strain>
    </source>
</reference>
<evidence type="ECO:0000256" key="1">
    <source>
        <dbReference type="ARBA" id="ARBA00001947"/>
    </source>
</evidence>
<evidence type="ECO:0000256" key="4">
    <source>
        <dbReference type="ARBA" id="ARBA00022833"/>
    </source>
</evidence>
<dbReference type="STRING" id="358396.CHINAEXTREME_18885"/>
<dbReference type="AlphaFoldDB" id="M0LVK3"/>
<keyword evidence="4" id="KW-0862">Zinc</keyword>
<dbReference type="PANTHER" id="PTHR37326:SF1">
    <property type="entry name" value="BLL3975 PROTEIN"/>
    <property type="match status" value="1"/>
</dbReference>
<name>M0LVK3_NATLA</name>
<dbReference type="CDD" id="cd06251">
    <property type="entry name" value="M14_ASTE_ASPA-like"/>
    <property type="match status" value="1"/>
</dbReference>
<dbReference type="GO" id="GO:0016788">
    <property type="term" value="F:hydrolase activity, acting on ester bonds"/>
    <property type="evidence" value="ECO:0007669"/>
    <property type="project" value="InterPro"/>
</dbReference>
<evidence type="ECO:0000313" key="10">
    <source>
        <dbReference type="Proteomes" id="UP000186547"/>
    </source>
</evidence>
<protein>
    <submittedName>
        <fullName evidence="7">Deacylase</fullName>
    </submittedName>
    <submittedName>
        <fullName evidence="8">Succinylglutamate desuccinylase/aspartoacylase</fullName>
    </submittedName>
</protein>
<dbReference type="Proteomes" id="UP000186547">
    <property type="component" value="Chromosome"/>
</dbReference>
<dbReference type="Gene3D" id="3.40.630.10">
    <property type="entry name" value="Zn peptidases"/>
    <property type="match status" value="1"/>
</dbReference>
<dbReference type="GO" id="GO:0016811">
    <property type="term" value="F:hydrolase activity, acting on carbon-nitrogen (but not peptide) bonds, in linear amides"/>
    <property type="evidence" value="ECO:0007669"/>
    <property type="project" value="InterPro"/>
</dbReference>
<evidence type="ECO:0000256" key="2">
    <source>
        <dbReference type="ARBA" id="ARBA00022723"/>
    </source>
</evidence>
<evidence type="ECO:0000259" key="6">
    <source>
        <dbReference type="Pfam" id="PF24827"/>
    </source>
</evidence>
<evidence type="ECO:0000313" key="9">
    <source>
        <dbReference type="Proteomes" id="UP000011555"/>
    </source>
</evidence>
<keyword evidence="9" id="KW-1185">Reference proteome</keyword>
<feature type="domain" description="Succinylglutamate desuccinylase/Aspartoacylase catalytic" evidence="6">
    <location>
        <begin position="73"/>
        <end position="252"/>
    </location>
</feature>
<feature type="compositionally biased region" description="Basic and acidic residues" evidence="5">
    <location>
        <begin position="1"/>
        <end position="10"/>
    </location>
</feature>
<dbReference type="KEGG" id="hlc:CHINAEXTREME18885"/>